<dbReference type="Proteomes" id="UP001212152">
    <property type="component" value="Unassembled WGS sequence"/>
</dbReference>
<keyword evidence="1" id="KW-0472">Membrane</keyword>
<feature type="transmembrane region" description="Helical" evidence="1">
    <location>
        <begin position="253"/>
        <end position="274"/>
    </location>
</feature>
<evidence type="ECO:0000256" key="1">
    <source>
        <dbReference type="SAM" id="Phobius"/>
    </source>
</evidence>
<proteinExistence type="predicted"/>
<keyword evidence="1" id="KW-0812">Transmembrane</keyword>
<keyword evidence="1" id="KW-1133">Transmembrane helix</keyword>
<gene>
    <name evidence="3" type="ORF">HDU87_002265</name>
</gene>
<reference evidence="3" key="1">
    <citation type="submission" date="2020-05" db="EMBL/GenBank/DDBJ databases">
        <title>Phylogenomic resolution of chytrid fungi.</title>
        <authorList>
            <person name="Stajich J.E."/>
            <person name="Amses K."/>
            <person name="Simmons R."/>
            <person name="Seto K."/>
            <person name="Myers J."/>
            <person name="Bonds A."/>
            <person name="Quandt C.A."/>
            <person name="Barry K."/>
            <person name="Liu P."/>
            <person name="Grigoriev I."/>
            <person name="Longcore J.E."/>
            <person name="James T.Y."/>
        </authorList>
    </citation>
    <scope>NUCLEOTIDE SEQUENCE</scope>
    <source>
        <strain evidence="3">JEL0379</strain>
    </source>
</reference>
<keyword evidence="4" id="KW-1185">Reference proteome</keyword>
<evidence type="ECO:0000256" key="2">
    <source>
        <dbReference type="SAM" id="SignalP"/>
    </source>
</evidence>
<name>A0AAD5TLL0_9FUNG</name>
<evidence type="ECO:0000313" key="3">
    <source>
        <dbReference type="EMBL" id="KAJ3180042.1"/>
    </source>
</evidence>
<dbReference type="AlphaFoldDB" id="A0AAD5TLL0"/>
<sequence>MAKLLAFLALAIVLLASVLATPVPAVHDLHETSLDLYALEGDNSKSGYFAVRVERTDKIVDLDAEQEKLFASSSAPQDVDGTLLAARVTNILFMFNISPEGKVSIDGKPVPVGMSDVQVEADVQTGITAEGERLGKDELVNAWDRGLVGMKVLLESNETPDGITHLAINELITEVNGKGVAQRNVLQQRVNVHPDGHLTYEKPCHAPEETAQRMAEEAGRPHHGHGHHGHGRGRCLGGRISAWFRHLSVPFKIFFAALLGMSFGVFAAALTRVLRAIFFPKPAVAVFLTSDDEKPFLTKVDMDEAEKLPVYDSNGYARVSSDAKEAQQ</sequence>
<feature type="chain" id="PRO_5042253161" evidence="2">
    <location>
        <begin position="21"/>
        <end position="328"/>
    </location>
</feature>
<keyword evidence="2" id="KW-0732">Signal</keyword>
<feature type="signal peptide" evidence="2">
    <location>
        <begin position="1"/>
        <end position="20"/>
    </location>
</feature>
<dbReference type="EMBL" id="JADGJQ010000018">
    <property type="protein sequence ID" value="KAJ3180042.1"/>
    <property type="molecule type" value="Genomic_DNA"/>
</dbReference>
<organism evidence="3 4">
    <name type="scientific">Geranomyces variabilis</name>
    <dbReference type="NCBI Taxonomy" id="109894"/>
    <lineage>
        <taxon>Eukaryota</taxon>
        <taxon>Fungi</taxon>
        <taxon>Fungi incertae sedis</taxon>
        <taxon>Chytridiomycota</taxon>
        <taxon>Chytridiomycota incertae sedis</taxon>
        <taxon>Chytridiomycetes</taxon>
        <taxon>Spizellomycetales</taxon>
        <taxon>Powellomycetaceae</taxon>
        <taxon>Geranomyces</taxon>
    </lineage>
</organism>
<accession>A0AAD5TLL0</accession>
<comment type="caution">
    <text evidence="3">The sequence shown here is derived from an EMBL/GenBank/DDBJ whole genome shotgun (WGS) entry which is preliminary data.</text>
</comment>
<evidence type="ECO:0000313" key="4">
    <source>
        <dbReference type="Proteomes" id="UP001212152"/>
    </source>
</evidence>
<protein>
    <submittedName>
        <fullName evidence="3">Uncharacterized protein</fullName>
    </submittedName>
</protein>